<dbReference type="OrthoDB" id="542013at2759"/>
<comment type="similarity">
    <text evidence="1">Belongs to the short-chain dehydrogenases/reductases (SDR) family.</text>
</comment>
<evidence type="ECO:0000256" key="1">
    <source>
        <dbReference type="ARBA" id="ARBA00006484"/>
    </source>
</evidence>
<comment type="caution">
    <text evidence="4">The sequence shown here is derived from an EMBL/GenBank/DDBJ whole genome shotgun (WGS) entry which is preliminary data.</text>
</comment>
<reference evidence="4 5" key="1">
    <citation type="journal article" date="2012" name="BMC Genomics">
        <title>Tools to kill: Genome of one of the most destructive plant pathogenic fungi Macrophomina phaseolina.</title>
        <authorList>
            <person name="Islam M.S."/>
            <person name="Haque M.S."/>
            <person name="Islam M.M."/>
            <person name="Emdad E.M."/>
            <person name="Halim A."/>
            <person name="Hossen Q.M.M."/>
            <person name="Hossain M.Z."/>
            <person name="Ahmed B."/>
            <person name="Rahim S."/>
            <person name="Rahman M.S."/>
            <person name="Alam M.M."/>
            <person name="Hou S."/>
            <person name="Wan X."/>
            <person name="Saito J.A."/>
            <person name="Alam M."/>
        </authorList>
    </citation>
    <scope>NUCLEOTIDE SEQUENCE [LARGE SCALE GENOMIC DNA]</scope>
    <source>
        <strain evidence="4 5">MS6</strain>
    </source>
</reference>
<dbReference type="EMBL" id="AHHD01000413">
    <property type="protein sequence ID" value="EKG13450.1"/>
    <property type="molecule type" value="Genomic_DNA"/>
</dbReference>
<dbReference type="SUPFAM" id="SSF51735">
    <property type="entry name" value="NAD(P)-binding Rossmann-fold domains"/>
    <property type="match status" value="1"/>
</dbReference>
<evidence type="ECO:0000313" key="5">
    <source>
        <dbReference type="Proteomes" id="UP000007129"/>
    </source>
</evidence>
<keyword evidence="2" id="KW-0521">NADP</keyword>
<organism evidence="4 5">
    <name type="scientific">Macrophomina phaseolina (strain MS6)</name>
    <name type="common">Charcoal rot fungus</name>
    <dbReference type="NCBI Taxonomy" id="1126212"/>
    <lineage>
        <taxon>Eukaryota</taxon>
        <taxon>Fungi</taxon>
        <taxon>Dikarya</taxon>
        <taxon>Ascomycota</taxon>
        <taxon>Pezizomycotina</taxon>
        <taxon>Dothideomycetes</taxon>
        <taxon>Dothideomycetes incertae sedis</taxon>
        <taxon>Botryosphaeriales</taxon>
        <taxon>Botryosphaeriaceae</taxon>
        <taxon>Macrophomina</taxon>
    </lineage>
</organism>
<dbReference type="PANTHER" id="PTHR24320:SF252">
    <property type="entry name" value="DEHYDROGENASE_REDUCTASE FAMILY PROTEIN, PUTATIVE (AFU_ORTHOLOGUE AFUA_3G08550)-RELATED"/>
    <property type="match status" value="1"/>
</dbReference>
<protein>
    <submittedName>
        <fullName evidence="4">Short-chain dehydrogenase/reductase SDR</fullName>
    </submittedName>
</protein>
<sequence>MQFFQPILHAPPDEATLEGRTVIITGATSGIGLETARQLCQRRASTVILGVRNVPKGEAVKAQLLADPAIQRLESAPAIAVVELDTADYASVRGFATAVQSVAPRLDLLVLNAGIGPVAFERSPATGHERTIQVNYLSNVLLLLCLLPLLRATARAAGAPTRVTWAGSRAHRSSLPGLIARAPLHEPLLQYLDDEQRYSGFARYPDSKLLAAMFVHELAERMGVAEGQVVVNMFCPGMVDTAITEVLPWYVRMLVAAAQAVRGRSAEQGGWVAVNAAVVVGDESHGRFLLDMDCVENCDFLKTESWAQMQKAVWEETMAEVSKYVDIPHFTGTLEHQNQLSS</sequence>
<dbReference type="InParanoid" id="K2S9A1"/>
<evidence type="ECO:0000256" key="3">
    <source>
        <dbReference type="ARBA" id="ARBA00023002"/>
    </source>
</evidence>
<dbReference type="AlphaFoldDB" id="K2S9A1"/>
<proteinExistence type="inferred from homology"/>
<accession>K2S9A1</accession>
<evidence type="ECO:0000313" key="4">
    <source>
        <dbReference type="EMBL" id="EKG13450.1"/>
    </source>
</evidence>
<dbReference type="Pfam" id="PF00106">
    <property type="entry name" value="adh_short"/>
    <property type="match status" value="1"/>
</dbReference>
<name>K2S9A1_MACPH</name>
<dbReference type="InterPro" id="IPR036291">
    <property type="entry name" value="NAD(P)-bd_dom_sf"/>
</dbReference>
<dbReference type="PRINTS" id="PR00081">
    <property type="entry name" value="GDHRDH"/>
</dbReference>
<evidence type="ECO:0000256" key="2">
    <source>
        <dbReference type="ARBA" id="ARBA00022857"/>
    </source>
</evidence>
<dbReference type="STRING" id="1126212.K2S9A1"/>
<dbReference type="Gene3D" id="3.40.50.720">
    <property type="entry name" value="NAD(P)-binding Rossmann-like Domain"/>
    <property type="match status" value="1"/>
</dbReference>
<dbReference type="InterPro" id="IPR002347">
    <property type="entry name" value="SDR_fam"/>
</dbReference>
<dbReference type="VEuPathDB" id="FungiDB:MPH_09476"/>
<gene>
    <name evidence="4" type="ORF">MPH_09476</name>
</gene>
<keyword evidence="3" id="KW-0560">Oxidoreductase</keyword>
<dbReference type="eggNOG" id="KOG1208">
    <property type="taxonomic scope" value="Eukaryota"/>
</dbReference>
<dbReference type="GO" id="GO:0016491">
    <property type="term" value="F:oxidoreductase activity"/>
    <property type="evidence" value="ECO:0007669"/>
    <property type="project" value="UniProtKB-KW"/>
</dbReference>
<dbReference type="PANTHER" id="PTHR24320">
    <property type="entry name" value="RETINOL DEHYDROGENASE"/>
    <property type="match status" value="1"/>
</dbReference>
<dbReference type="Proteomes" id="UP000007129">
    <property type="component" value="Unassembled WGS sequence"/>
</dbReference>
<dbReference type="HOGENOM" id="CLU_010194_44_4_1"/>